<dbReference type="SUPFAM" id="SSF58069">
    <property type="entry name" value="Virus ectodomain"/>
    <property type="match status" value="1"/>
</dbReference>
<dbReference type="EMBL" id="VWZI01006831">
    <property type="protein sequence ID" value="NXG44216.1"/>
    <property type="molecule type" value="Genomic_DNA"/>
</dbReference>
<evidence type="ECO:0000256" key="1">
    <source>
        <dbReference type="ARBA" id="ARBA00023157"/>
    </source>
</evidence>
<dbReference type="OrthoDB" id="8949317at2759"/>
<comment type="caution">
    <text evidence="3">The sequence shown here is derived from an EMBL/GenBank/DDBJ whole genome shotgun (WGS) entry which is preliminary data.</text>
</comment>
<sequence length="109" mass="12601">TAQMGGVCTLINTTCCTYIDQSGQIETDIQKLWEQGRILHEVAKDNTSWGFQGLWDKLTFWLPNFGWLKQLFACVLILIAMGITEDSYVNWKKHQLRQQIESGKYLKKS</sequence>
<dbReference type="PANTHER" id="PTHR10424:SF73">
    <property type="entry name" value="ENDOGENOUS RETROVIRUS GROUP FC1 ENV POLYPROTEIN-RELATED"/>
    <property type="match status" value="1"/>
</dbReference>
<feature type="non-terminal residue" evidence="3">
    <location>
        <position position="109"/>
    </location>
</feature>
<dbReference type="Proteomes" id="UP000574528">
    <property type="component" value="Unassembled WGS sequence"/>
</dbReference>
<keyword evidence="4" id="KW-1185">Reference proteome</keyword>
<evidence type="ECO:0000313" key="3">
    <source>
        <dbReference type="EMBL" id="NXG44216.1"/>
    </source>
</evidence>
<accession>A0A7K9BVQ7</accession>
<feature type="non-terminal residue" evidence="3">
    <location>
        <position position="1"/>
    </location>
</feature>
<name>A0A7K9BVQ7_9PICI</name>
<evidence type="ECO:0000313" key="4">
    <source>
        <dbReference type="Proteomes" id="UP000574528"/>
    </source>
</evidence>
<dbReference type="InterPro" id="IPR018154">
    <property type="entry name" value="TLV/ENV_coat_polyprotein"/>
</dbReference>
<keyword evidence="1" id="KW-1015">Disulfide bond</keyword>
<dbReference type="Pfam" id="PF00429">
    <property type="entry name" value="TLV_coat"/>
    <property type="match status" value="1"/>
</dbReference>
<organism evidence="3 4">
    <name type="scientific">Psilopogon haemacephalus</name>
    <name type="common">coppersmith barbet</name>
    <dbReference type="NCBI Taxonomy" id="2585815"/>
    <lineage>
        <taxon>Eukaryota</taxon>
        <taxon>Metazoa</taxon>
        <taxon>Chordata</taxon>
        <taxon>Craniata</taxon>
        <taxon>Vertebrata</taxon>
        <taxon>Euteleostomi</taxon>
        <taxon>Archelosauria</taxon>
        <taxon>Archosauria</taxon>
        <taxon>Dinosauria</taxon>
        <taxon>Saurischia</taxon>
        <taxon>Theropoda</taxon>
        <taxon>Coelurosauria</taxon>
        <taxon>Aves</taxon>
        <taxon>Neognathae</taxon>
        <taxon>Neoaves</taxon>
        <taxon>Telluraves</taxon>
        <taxon>Coraciimorphae</taxon>
        <taxon>Piciformes</taxon>
        <taxon>Megalaimidae</taxon>
        <taxon>Psilopogon</taxon>
    </lineage>
</organism>
<evidence type="ECO:0000256" key="2">
    <source>
        <dbReference type="SAM" id="Phobius"/>
    </source>
</evidence>
<reference evidence="3 4" key="1">
    <citation type="submission" date="2019-09" db="EMBL/GenBank/DDBJ databases">
        <title>Bird 10,000 Genomes (B10K) Project - Family phase.</title>
        <authorList>
            <person name="Zhang G."/>
        </authorList>
    </citation>
    <scope>NUCLEOTIDE SEQUENCE [LARGE SCALE GENOMIC DNA]</scope>
    <source>
        <strain evidence="3">B10K-DU-001-24</strain>
        <tissue evidence="3">Muscle</tissue>
    </source>
</reference>
<proteinExistence type="predicted"/>
<feature type="transmembrane region" description="Helical" evidence="2">
    <location>
        <begin position="65"/>
        <end position="84"/>
    </location>
</feature>
<keyword evidence="2" id="KW-1133">Transmembrane helix</keyword>
<protein>
    <submittedName>
        <fullName evidence="3">ERVV2 protein</fullName>
    </submittedName>
</protein>
<dbReference type="AlphaFoldDB" id="A0A7K9BVQ7"/>
<dbReference type="Gene3D" id="1.10.287.210">
    <property type="match status" value="1"/>
</dbReference>
<dbReference type="PANTHER" id="PTHR10424">
    <property type="entry name" value="VIRAL ENVELOPE PROTEIN"/>
    <property type="match status" value="1"/>
</dbReference>
<gene>
    <name evidence="3" type="primary">Ervv2</name>
    <name evidence="3" type="ORF">PSIHAE_R15077</name>
</gene>
<keyword evidence="2" id="KW-0812">Transmembrane</keyword>
<keyword evidence="2" id="KW-0472">Membrane</keyword>